<accession>A0A4U5LYU1</accession>
<dbReference type="Proteomes" id="UP000298663">
    <property type="component" value="Unassembled WGS sequence"/>
</dbReference>
<comment type="caution">
    <text evidence="1">The sequence shown here is derived from an EMBL/GenBank/DDBJ whole genome shotgun (WGS) entry which is preliminary data.</text>
</comment>
<dbReference type="EMBL" id="AZBU02000011">
    <property type="protein sequence ID" value="TKR61478.1"/>
    <property type="molecule type" value="Genomic_DNA"/>
</dbReference>
<evidence type="ECO:0000313" key="2">
    <source>
        <dbReference type="Proteomes" id="UP000298663"/>
    </source>
</evidence>
<protein>
    <submittedName>
        <fullName evidence="1">Uncharacterized protein</fullName>
    </submittedName>
</protein>
<dbReference type="AlphaFoldDB" id="A0A4U5LYU1"/>
<organism evidence="1 2">
    <name type="scientific">Steinernema carpocapsae</name>
    <name type="common">Entomopathogenic nematode</name>
    <dbReference type="NCBI Taxonomy" id="34508"/>
    <lineage>
        <taxon>Eukaryota</taxon>
        <taxon>Metazoa</taxon>
        <taxon>Ecdysozoa</taxon>
        <taxon>Nematoda</taxon>
        <taxon>Chromadorea</taxon>
        <taxon>Rhabditida</taxon>
        <taxon>Tylenchina</taxon>
        <taxon>Panagrolaimomorpha</taxon>
        <taxon>Strongyloidoidea</taxon>
        <taxon>Steinernematidae</taxon>
        <taxon>Steinernema</taxon>
    </lineage>
</organism>
<reference evidence="1 2" key="1">
    <citation type="journal article" date="2015" name="Genome Biol.">
        <title>Comparative genomics of Steinernema reveals deeply conserved gene regulatory networks.</title>
        <authorList>
            <person name="Dillman A.R."/>
            <person name="Macchietto M."/>
            <person name="Porter C.F."/>
            <person name="Rogers A."/>
            <person name="Williams B."/>
            <person name="Antoshechkin I."/>
            <person name="Lee M.M."/>
            <person name="Goodwin Z."/>
            <person name="Lu X."/>
            <person name="Lewis E.E."/>
            <person name="Goodrich-Blair H."/>
            <person name="Stock S.P."/>
            <person name="Adams B.J."/>
            <person name="Sternberg P.W."/>
            <person name="Mortazavi A."/>
        </authorList>
    </citation>
    <scope>NUCLEOTIDE SEQUENCE [LARGE SCALE GENOMIC DNA]</scope>
    <source>
        <strain evidence="1 2">ALL</strain>
    </source>
</reference>
<evidence type="ECO:0000313" key="1">
    <source>
        <dbReference type="EMBL" id="TKR61478.1"/>
    </source>
</evidence>
<reference evidence="1 2" key="2">
    <citation type="journal article" date="2019" name="G3 (Bethesda)">
        <title>Hybrid Assembly of the Genome of the Entomopathogenic Nematode Steinernema carpocapsae Identifies the X-Chromosome.</title>
        <authorList>
            <person name="Serra L."/>
            <person name="Macchietto M."/>
            <person name="Macias-Munoz A."/>
            <person name="McGill C.J."/>
            <person name="Rodriguez I.M."/>
            <person name="Rodriguez B."/>
            <person name="Murad R."/>
            <person name="Mortazavi A."/>
        </authorList>
    </citation>
    <scope>NUCLEOTIDE SEQUENCE [LARGE SCALE GENOMIC DNA]</scope>
    <source>
        <strain evidence="1 2">ALL</strain>
    </source>
</reference>
<keyword evidence="2" id="KW-1185">Reference proteome</keyword>
<gene>
    <name evidence="1" type="ORF">L596_028582</name>
</gene>
<name>A0A4U5LYU1_STECR</name>
<proteinExistence type="predicted"/>
<sequence>MGTTLLESFFMPLRAKKRHRITSETTFLCLQAQTGLLEPSKHFLDVKMLFPCFQRNQNAVDIDIHVIVQQVLK</sequence>